<evidence type="ECO:0000313" key="3">
    <source>
        <dbReference type="EMBL" id="MCA9374965.1"/>
    </source>
</evidence>
<dbReference type="GO" id="GO:0005886">
    <property type="term" value="C:plasma membrane"/>
    <property type="evidence" value="ECO:0007669"/>
    <property type="project" value="InterPro"/>
</dbReference>
<dbReference type="Proteomes" id="UP000748332">
    <property type="component" value="Unassembled WGS sequence"/>
</dbReference>
<dbReference type="Gene3D" id="3.30.479.30">
    <property type="entry name" value="Band 7 domain"/>
    <property type="match status" value="1"/>
</dbReference>
<dbReference type="SMART" id="SM00244">
    <property type="entry name" value="PHB"/>
    <property type="match status" value="1"/>
</dbReference>
<dbReference type="InterPro" id="IPR043202">
    <property type="entry name" value="Band-7_stomatin-like"/>
</dbReference>
<comment type="caution">
    <text evidence="3">The sequence shown here is derived from an EMBL/GenBank/DDBJ whole genome shotgun (WGS) entry which is preliminary data.</text>
</comment>
<comment type="similarity">
    <text evidence="1">Belongs to the band 7/mec-2 family.</text>
</comment>
<dbReference type="CDD" id="cd08826">
    <property type="entry name" value="SPFH_eoslipins_u1"/>
    <property type="match status" value="1"/>
</dbReference>
<dbReference type="InterPro" id="IPR036013">
    <property type="entry name" value="Band_7/SPFH_dom_sf"/>
</dbReference>
<proteinExistence type="inferred from homology"/>
<dbReference type="PANTHER" id="PTHR10264:SF19">
    <property type="entry name" value="AT06885P-RELATED"/>
    <property type="match status" value="1"/>
</dbReference>
<reference evidence="3" key="1">
    <citation type="submission" date="2020-04" db="EMBL/GenBank/DDBJ databases">
        <authorList>
            <person name="Zhang T."/>
        </authorList>
    </citation>
    <scope>NUCLEOTIDE SEQUENCE</scope>
    <source>
        <strain evidence="3">HKST-UBA16</strain>
    </source>
</reference>
<feature type="domain" description="Band 7" evidence="2">
    <location>
        <begin position="14"/>
        <end position="171"/>
    </location>
</feature>
<organism evidence="3 4">
    <name type="scientific">Candidatus Dojkabacteria bacterium</name>
    <dbReference type="NCBI Taxonomy" id="2099670"/>
    <lineage>
        <taxon>Bacteria</taxon>
        <taxon>Candidatus Dojkabacteria</taxon>
    </lineage>
</organism>
<name>A0A955HX36_9BACT</name>
<reference evidence="3" key="2">
    <citation type="journal article" date="2021" name="Microbiome">
        <title>Successional dynamics and alternative stable states in a saline activated sludge microbial community over 9 years.</title>
        <authorList>
            <person name="Wang Y."/>
            <person name="Ye J."/>
            <person name="Ju F."/>
            <person name="Liu L."/>
            <person name="Boyd J.A."/>
            <person name="Deng Y."/>
            <person name="Parks D.H."/>
            <person name="Jiang X."/>
            <person name="Yin X."/>
            <person name="Woodcroft B.J."/>
            <person name="Tyson G.W."/>
            <person name="Hugenholtz P."/>
            <person name="Polz M.F."/>
            <person name="Zhang T."/>
        </authorList>
    </citation>
    <scope>NUCLEOTIDE SEQUENCE</scope>
    <source>
        <strain evidence="3">HKST-UBA16</strain>
    </source>
</reference>
<dbReference type="EMBL" id="JAGQLM010000054">
    <property type="protein sequence ID" value="MCA9374965.1"/>
    <property type="molecule type" value="Genomic_DNA"/>
</dbReference>
<dbReference type="Pfam" id="PF01145">
    <property type="entry name" value="Band_7"/>
    <property type="match status" value="1"/>
</dbReference>
<evidence type="ECO:0000313" key="4">
    <source>
        <dbReference type="Proteomes" id="UP000748332"/>
    </source>
</evidence>
<dbReference type="InterPro" id="IPR001972">
    <property type="entry name" value="Stomatin_HflK_fam"/>
</dbReference>
<protein>
    <submittedName>
        <fullName evidence="3">Slipin family protein</fullName>
    </submittedName>
</protein>
<gene>
    <name evidence="3" type="ORF">KC622_01395</name>
</gene>
<dbReference type="PRINTS" id="PR00721">
    <property type="entry name" value="STOMATIN"/>
</dbReference>
<dbReference type="GO" id="GO:0098552">
    <property type="term" value="C:side of membrane"/>
    <property type="evidence" value="ECO:0007669"/>
    <property type="project" value="UniProtKB-ARBA"/>
</dbReference>
<accession>A0A955HX36</accession>
<dbReference type="Gene3D" id="6.10.250.2090">
    <property type="match status" value="1"/>
</dbReference>
<dbReference type="PANTHER" id="PTHR10264">
    <property type="entry name" value="BAND 7 PROTEIN-RELATED"/>
    <property type="match status" value="1"/>
</dbReference>
<sequence length="265" mass="29458">MYIVPIIIAIFIIVNIRQVNEYQRGVLFFMGKYQKIVNSGWRFIIPVFQSMRVIDMRTRTVDLKDQEAMTSENVSVRIGAVVFFKVIEASKSVLEVENFQWAISQLSETTMRSVIGQVSLNELLSNRQHVADKIEGIIQPHAEGWGLEIVGVELKDIVLPEDMKRTMAKQAEAEREKNAVITKAEGELIASENLTKAAAKMAGTPGALHLRTLSTINDLSSDQSNTIIFAIPIEVLRAFEGKSTSSAEGLVEAITKKLSGYSKKS</sequence>
<dbReference type="SUPFAM" id="SSF117892">
    <property type="entry name" value="Band 7/SPFH domain"/>
    <property type="match status" value="1"/>
</dbReference>
<dbReference type="FunFam" id="3.30.479.30:FF:000004">
    <property type="entry name" value="Putative membrane protease family, stomatin"/>
    <property type="match status" value="1"/>
</dbReference>
<evidence type="ECO:0000256" key="1">
    <source>
        <dbReference type="ARBA" id="ARBA00008164"/>
    </source>
</evidence>
<dbReference type="InterPro" id="IPR001107">
    <property type="entry name" value="Band_7"/>
</dbReference>
<evidence type="ECO:0000259" key="2">
    <source>
        <dbReference type="SMART" id="SM00244"/>
    </source>
</evidence>
<dbReference type="AlphaFoldDB" id="A0A955HX36"/>